<keyword evidence="3" id="KW-1185">Reference proteome</keyword>
<dbReference type="InParanoid" id="R9T7H5"/>
<name>R9T7H5_METII</name>
<dbReference type="STRING" id="1295009.MMINT_12750"/>
<reference evidence="2 3" key="1">
    <citation type="journal article" date="2013" name="Genome Announc.">
        <title>Genome sequence of 'Candidatus Methanomassiliicoccus intestinalis' Issoire-Mx1, a third thermoplasmatales-related methanogenic archaeon from human feces.</title>
        <authorList>
            <person name="Borrel G."/>
            <person name="Harris H.M."/>
            <person name="Parisot N."/>
            <person name="Gaci N."/>
            <person name="Tottey W."/>
            <person name="Mihajlovski A."/>
            <person name="Deane J."/>
            <person name="Gribaldo S."/>
            <person name="Bardot O."/>
            <person name="Peyretaillade E."/>
            <person name="Peyret P."/>
            <person name="O'Toole P.W."/>
            <person name="Brugere J.F."/>
        </authorList>
    </citation>
    <scope>NUCLEOTIDE SEQUENCE [LARGE SCALE GENOMIC DNA]</scope>
    <source>
        <strain evidence="2 3">Issoire-Mx1</strain>
    </source>
</reference>
<dbReference type="KEGG" id="mer:MMINT_12750"/>
<accession>R9T7H5</accession>
<dbReference type="HOGENOM" id="CLU_038034_2_0_2"/>
<evidence type="ECO:0000313" key="3">
    <source>
        <dbReference type="Proteomes" id="UP000014070"/>
    </source>
</evidence>
<dbReference type="InterPro" id="IPR016134">
    <property type="entry name" value="Dockerin_dom"/>
</dbReference>
<dbReference type="Gene3D" id="3.40.50.1980">
    <property type="entry name" value="Nitrogenase molybdenum iron protein domain"/>
    <property type="match status" value="1"/>
</dbReference>
<dbReference type="InterPro" id="IPR036439">
    <property type="entry name" value="Dockerin_dom_sf"/>
</dbReference>
<proteinExistence type="predicted"/>
<protein>
    <submittedName>
        <fullName evidence="2">Periplasmic binding protein</fullName>
    </submittedName>
</protein>
<evidence type="ECO:0000313" key="2">
    <source>
        <dbReference type="EMBL" id="AGN26604.1"/>
    </source>
</evidence>
<dbReference type="GeneID" id="41323661"/>
<dbReference type="AlphaFoldDB" id="R9T7H5"/>
<organism evidence="2 3">
    <name type="scientific">Methanomassiliicoccus intestinalis (strain Issoire-Mx1)</name>
    <dbReference type="NCBI Taxonomy" id="1295009"/>
    <lineage>
        <taxon>Archaea</taxon>
        <taxon>Methanobacteriati</taxon>
        <taxon>Thermoplasmatota</taxon>
        <taxon>Thermoplasmata</taxon>
        <taxon>Methanomassiliicoccales</taxon>
        <taxon>Methanomassiliicoccaceae</taxon>
        <taxon>Methanomassiliicoccus</taxon>
    </lineage>
</organism>
<dbReference type="Proteomes" id="UP000014070">
    <property type="component" value="Chromosome"/>
</dbReference>
<sequence>MNNKLVAIIVVAILVVAGGAIAVIYSNNSGTDNKPSVASDIRLVVYGNANGDDYLDNNDLTYLQNVLDGKNEENKFCDTNCDGKTNQEDVEYLKAILAGTASEIYYENLNGNIASVRQPVNTIGADYWPIMYGIMAIGATDILTWTDSGIYNSLSTNDIYRGLDTSNIRNFGSGFHEGYDFETIMSTNLDAIVCGSEDIYFVGIEDKFSDESKIDMIRLPFWEGGDVSSAVITLAYLLGNSEYIENAHKFIEFQDRIQKIIDDGLSNVDKKETVLVTYLGSSTESSLEVEVECRGSGSYECSIIAGMNNLASYLNQEGKLSSDTMYYNTDQEYIIGKNPDWVIILGSGSGLFPNEDKLKTSYDVGAKYLVTTSAAKNNQIAVSGSGITSGTMQMNTALYLACTVYADAFENVDADAFLQEYIDNFTSVNNGLSSTDSDYLKADSTGFIYIPSKV</sequence>
<dbReference type="SUPFAM" id="SSF63446">
    <property type="entry name" value="Type I dockerin domain"/>
    <property type="match status" value="1"/>
</dbReference>
<dbReference type="GO" id="GO:0000272">
    <property type="term" value="P:polysaccharide catabolic process"/>
    <property type="evidence" value="ECO:0007669"/>
    <property type="project" value="InterPro"/>
</dbReference>
<dbReference type="RefSeq" id="WP_020449129.1">
    <property type="nucleotide sequence ID" value="NC_021353.1"/>
</dbReference>
<dbReference type="PROSITE" id="PS51766">
    <property type="entry name" value="DOCKERIN"/>
    <property type="match status" value="1"/>
</dbReference>
<gene>
    <name evidence="2" type="ORF">MMINT_12750</name>
</gene>
<feature type="domain" description="Dockerin" evidence="1">
    <location>
        <begin position="42"/>
        <end position="106"/>
    </location>
</feature>
<dbReference type="SUPFAM" id="SSF53807">
    <property type="entry name" value="Helical backbone' metal receptor"/>
    <property type="match status" value="1"/>
</dbReference>
<dbReference type="Gene3D" id="1.10.1330.10">
    <property type="entry name" value="Dockerin domain"/>
    <property type="match status" value="1"/>
</dbReference>
<dbReference type="EMBL" id="CP005934">
    <property type="protein sequence ID" value="AGN26604.1"/>
    <property type="molecule type" value="Genomic_DNA"/>
</dbReference>
<evidence type="ECO:0000259" key="1">
    <source>
        <dbReference type="PROSITE" id="PS51766"/>
    </source>
</evidence>